<dbReference type="SUPFAM" id="SSF53448">
    <property type="entry name" value="Nucleotide-diphospho-sugar transferases"/>
    <property type="match status" value="1"/>
</dbReference>
<gene>
    <name evidence="2" type="ORF">ENS64_13495</name>
</gene>
<dbReference type="AlphaFoldDB" id="A0A7C4LPI8"/>
<organism evidence="2">
    <name type="scientific">Schlesneria paludicola</name>
    <dbReference type="NCBI Taxonomy" id="360056"/>
    <lineage>
        <taxon>Bacteria</taxon>
        <taxon>Pseudomonadati</taxon>
        <taxon>Planctomycetota</taxon>
        <taxon>Planctomycetia</taxon>
        <taxon>Planctomycetales</taxon>
        <taxon>Planctomycetaceae</taxon>
        <taxon>Schlesneria</taxon>
    </lineage>
</organism>
<dbReference type="InterPro" id="IPR029044">
    <property type="entry name" value="Nucleotide-diphossugar_trans"/>
</dbReference>
<protein>
    <submittedName>
        <fullName evidence="2">Glycosyltransferase family 2 protein</fullName>
    </submittedName>
</protein>
<dbReference type="PANTHER" id="PTHR43685:SF2">
    <property type="entry name" value="GLYCOSYLTRANSFERASE 2-LIKE DOMAIN-CONTAINING PROTEIN"/>
    <property type="match status" value="1"/>
</dbReference>
<comment type="caution">
    <text evidence="2">The sequence shown here is derived from an EMBL/GenBank/DDBJ whole genome shotgun (WGS) entry which is preliminary data.</text>
</comment>
<keyword evidence="2" id="KW-0808">Transferase</keyword>
<reference evidence="2" key="1">
    <citation type="journal article" date="2020" name="mSystems">
        <title>Genome- and Community-Level Interaction Insights into Carbon Utilization and Element Cycling Functions of Hydrothermarchaeota in Hydrothermal Sediment.</title>
        <authorList>
            <person name="Zhou Z."/>
            <person name="Liu Y."/>
            <person name="Xu W."/>
            <person name="Pan J."/>
            <person name="Luo Z.H."/>
            <person name="Li M."/>
        </authorList>
    </citation>
    <scope>NUCLEOTIDE SEQUENCE [LARGE SCALE GENOMIC DNA]</scope>
    <source>
        <strain evidence="2">SpSt-508</strain>
    </source>
</reference>
<proteinExistence type="predicted"/>
<sequence length="301" mass="33470">MSSAVWCSIVIPTYNYARFVGRAIDSALEQPGPTREVIVVDDGSTDHTPDVLAAYGDRIRAIRQTNQGVSAARNAGIAAARGDYIVCLDADDRLLPDGLTRLKAAADANPQAAMVFGAYQTVDERGHVRRASPPPRMSTPLRNFYRFLLREFTIGNGRAAMRRELFDRIRYPVGLTHGEDIVVFGQILANYPVVSLADCVAESYEHPSRARNNLSALLRNGAATIDALFCPALLPPPALAWRPVFAAVWYAELARGAFKAGDHRQARALYHTALRTYWPVLVRGWHLTRWLRTYWPVRRAA</sequence>
<dbReference type="EMBL" id="DSVQ01000016">
    <property type="protein sequence ID" value="HGT40257.1"/>
    <property type="molecule type" value="Genomic_DNA"/>
</dbReference>
<dbReference type="CDD" id="cd00761">
    <property type="entry name" value="Glyco_tranf_GTA_type"/>
    <property type="match status" value="1"/>
</dbReference>
<dbReference type="PANTHER" id="PTHR43685">
    <property type="entry name" value="GLYCOSYLTRANSFERASE"/>
    <property type="match status" value="1"/>
</dbReference>
<accession>A0A7C4LPI8</accession>
<name>A0A7C4LPI8_9PLAN</name>
<dbReference type="Gene3D" id="3.90.550.10">
    <property type="entry name" value="Spore Coat Polysaccharide Biosynthesis Protein SpsA, Chain A"/>
    <property type="match status" value="1"/>
</dbReference>
<dbReference type="InterPro" id="IPR001173">
    <property type="entry name" value="Glyco_trans_2-like"/>
</dbReference>
<dbReference type="GO" id="GO:0016740">
    <property type="term" value="F:transferase activity"/>
    <property type="evidence" value="ECO:0007669"/>
    <property type="project" value="UniProtKB-KW"/>
</dbReference>
<feature type="domain" description="Glycosyltransferase 2-like" evidence="1">
    <location>
        <begin position="8"/>
        <end position="169"/>
    </location>
</feature>
<evidence type="ECO:0000259" key="1">
    <source>
        <dbReference type="Pfam" id="PF00535"/>
    </source>
</evidence>
<dbReference type="InterPro" id="IPR050834">
    <property type="entry name" value="Glycosyltransf_2"/>
</dbReference>
<evidence type="ECO:0000313" key="2">
    <source>
        <dbReference type="EMBL" id="HGT40257.1"/>
    </source>
</evidence>
<dbReference type="Pfam" id="PF00535">
    <property type="entry name" value="Glycos_transf_2"/>
    <property type="match status" value="1"/>
</dbReference>